<evidence type="ECO:0000313" key="3">
    <source>
        <dbReference type="EMBL" id="GMA18951.1"/>
    </source>
</evidence>
<dbReference type="InterPro" id="IPR050061">
    <property type="entry name" value="MurCDEF_pg_biosynth"/>
</dbReference>
<dbReference type="EMBL" id="BSUJ01000001">
    <property type="protein sequence ID" value="GMA18951.1"/>
    <property type="molecule type" value="Genomic_DNA"/>
</dbReference>
<feature type="domain" description="Mur ligase C-terminal" evidence="2">
    <location>
        <begin position="3"/>
        <end position="128"/>
    </location>
</feature>
<proteinExistence type="predicted"/>
<keyword evidence="4" id="KW-1185">Reference proteome</keyword>
<dbReference type="RefSeq" id="WP_348520272.1">
    <property type="nucleotide sequence ID" value="NZ_BSUJ01000001.1"/>
</dbReference>
<gene>
    <name evidence="3" type="ORF">GCM10025862_09720</name>
</gene>
<protein>
    <recommendedName>
        <fullName evidence="2">Mur ligase C-terminal domain-containing protein</fullName>
    </recommendedName>
</protein>
<dbReference type="SUPFAM" id="SSF53244">
    <property type="entry name" value="MurD-like peptide ligases, peptide-binding domain"/>
    <property type="match status" value="1"/>
</dbReference>
<evidence type="ECO:0000313" key="4">
    <source>
        <dbReference type="Proteomes" id="UP001157109"/>
    </source>
</evidence>
<dbReference type="InterPro" id="IPR036615">
    <property type="entry name" value="Mur_ligase_C_dom_sf"/>
</dbReference>
<evidence type="ECO:0000259" key="2">
    <source>
        <dbReference type="Pfam" id="PF02875"/>
    </source>
</evidence>
<dbReference type="InterPro" id="IPR004101">
    <property type="entry name" value="Mur_ligase_C"/>
</dbReference>
<sequence length="161" mass="16911">MADGVTVVDDYAHNAGKVRAVVSTARALVDDPHRLIVIFQPHLYSRTADFARELGEGLAPADEVLVMDIYAAREDPIPGVTGELVAQAVADAPGFSAHVQYVPTAAEAAEQTVALARPGDLVLTVGAGDVTGLGPQLLALLGQREQGQEQGAEHGQERQRP</sequence>
<reference evidence="4" key="1">
    <citation type="journal article" date="2019" name="Int. J. Syst. Evol. Microbiol.">
        <title>The Global Catalogue of Microorganisms (GCM) 10K type strain sequencing project: providing services to taxonomists for standard genome sequencing and annotation.</title>
        <authorList>
            <consortium name="The Broad Institute Genomics Platform"/>
            <consortium name="The Broad Institute Genome Sequencing Center for Infectious Disease"/>
            <person name="Wu L."/>
            <person name="Ma J."/>
        </authorList>
    </citation>
    <scope>NUCLEOTIDE SEQUENCE [LARGE SCALE GENOMIC DNA]</scope>
    <source>
        <strain evidence="4">NBRC 105830</strain>
    </source>
</reference>
<organism evidence="3 4">
    <name type="scientific">Arsenicicoccus piscis</name>
    <dbReference type="NCBI Taxonomy" id="673954"/>
    <lineage>
        <taxon>Bacteria</taxon>
        <taxon>Bacillati</taxon>
        <taxon>Actinomycetota</taxon>
        <taxon>Actinomycetes</taxon>
        <taxon>Micrococcales</taxon>
        <taxon>Intrasporangiaceae</taxon>
        <taxon>Arsenicicoccus</taxon>
    </lineage>
</organism>
<dbReference type="Gene3D" id="3.90.190.20">
    <property type="entry name" value="Mur ligase, C-terminal domain"/>
    <property type="match status" value="1"/>
</dbReference>
<dbReference type="Pfam" id="PF02875">
    <property type="entry name" value="Mur_ligase_C"/>
    <property type="match status" value="1"/>
</dbReference>
<name>A0ABQ6HKG6_9MICO</name>
<dbReference type="PANTHER" id="PTHR43445">
    <property type="entry name" value="UDP-N-ACETYLMURAMATE--L-ALANINE LIGASE-RELATED"/>
    <property type="match status" value="1"/>
</dbReference>
<dbReference type="PANTHER" id="PTHR43445:SF3">
    <property type="entry name" value="UDP-N-ACETYLMURAMATE--L-ALANINE LIGASE"/>
    <property type="match status" value="1"/>
</dbReference>
<feature type="region of interest" description="Disordered" evidence="1">
    <location>
        <begin position="142"/>
        <end position="161"/>
    </location>
</feature>
<accession>A0ABQ6HKG6</accession>
<feature type="compositionally biased region" description="Basic and acidic residues" evidence="1">
    <location>
        <begin position="151"/>
        <end position="161"/>
    </location>
</feature>
<evidence type="ECO:0000256" key="1">
    <source>
        <dbReference type="SAM" id="MobiDB-lite"/>
    </source>
</evidence>
<comment type="caution">
    <text evidence="3">The sequence shown here is derived from an EMBL/GenBank/DDBJ whole genome shotgun (WGS) entry which is preliminary data.</text>
</comment>
<dbReference type="Proteomes" id="UP001157109">
    <property type="component" value="Unassembled WGS sequence"/>
</dbReference>